<evidence type="ECO:0000256" key="1">
    <source>
        <dbReference type="ARBA" id="ARBA00004123"/>
    </source>
</evidence>
<protein>
    <recommendedName>
        <fullName evidence="11">B box-type domain-containing protein</fullName>
    </recommendedName>
</protein>
<keyword evidence="4 9" id="KW-0863">Zinc-finger</keyword>
<dbReference type="InterPro" id="IPR000315">
    <property type="entry name" value="Znf_B-box"/>
</dbReference>
<dbReference type="Gene3D" id="3.30.160.60">
    <property type="entry name" value="Classic Zinc Finger"/>
    <property type="match status" value="1"/>
</dbReference>
<evidence type="ECO:0000313" key="12">
    <source>
        <dbReference type="EMBL" id="MBA4643619.1"/>
    </source>
</evidence>
<keyword evidence="8" id="KW-0539">Nucleus</keyword>
<dbReference type="GO" id="GO:0006355">
    <property type="term" value="P:regulation of DNA-templated transcription"/>
    <property type="evidence" value="ECO:0007669"/>
    <property type="project" value="TreeGrafter"/>
</dbReference>
<reference evidence="12" key="1">
    <citation type="journal article" date="2013" name="J. Plant Res.">
        <title>Effect of fungi and light on seed germination of three Opuntia species from semiarid lands of central Mexico.</title>
        <authorList>
            <person name="Delgado-Sanchez P."/>
            <person name="Jimenez-Bremont J.F."/>
            <person name="Guerrero-Gonzalez Mde L."/>
            <person name="Flores J."/>
        </authorList>
    </citation>
    <scope>NUCLEOTIDE SEQUENCE</scope>
    <source>
        <tissue evidence="12">Cladode</tissue>
    </source>
</reference>
<evidence type="ECO:0000259" key="11">
    <source>
        <dbReference type="PROSITE" id="PS50119"/>
    </source>
</evidence>
<keyword evidence="3" id="KW-0677">Repeat</keyword>
<dbReference type="GO" id="GO:0009640">
    <property type="term" value="P:photomorphogenesis"/>
    <property type="evidence" value="ECO:0007669"/>
    <property type="project" value="TreeGrafter"/>
</dbReference>
<proteinExistence type="predicted"/>
<evidence type="ECO:0000256" key="3">
    <source>
        <dbReference type="ARBA" id="ARBA00022737"/>
    </source>
</evidence>
<dbReference type="PANTHER" id="PTHR31832:SF52">
    <property type="entry name" value="B-BOX ZINC FINGER PROTEIN 21"/>
    <property type="match status" value="1"/>
</dbReference>
<feature type="region of interest" description="Disordered" evidence="10">
    <location>
        <begin position="109"/>
        <end position="147"/>
    </location>
</feature>
<evidence type="ECO:0000256" key="4">
    <source>
        <dbReference type="ARBA" id="ARBA00022771"/>
    </source>
</evidence>
<dbReference type="GO" id="GO:0005634">
    <property type="term" value="C:nucleus"/>
    <property type="evidence" value="ECO:0007669"/>
    <property type="project" value="UniProtKB-SubCell"/>
</dbReference>
<accession>A0A7C8ZHX1</accession>
<evidence type="ECO:0000256" key="9">
    <source>
        <dbReference type="PROSITE-ProRule" id="PRU00024"/>
    </source>
</evidence>
<dbReference type="GO" id="GO:0000976">
    <property type="term" value="F:transcription cis-regulatory region binding"/>
    <property type="evidence" value="ECO:0007669"/>
    <property type="project" value="UniProtKB-ARBA"/>
</dbReference>
<evidence type="ECO:0000256" key="10">
    <source>
        <dbReference type="SAM" id="MobiDB-lite"/>
    </source>
</evidence>
<dbReference type="Pfam" id="PF00643">
    <property type="entry name" value="zf-B_box"/>
    <property type="match status" value="2"/>
</dbReference>
<dbReference type="AlphaFoldDB" id="A0A7C8ZHX1"/>
<evidence type="ECO:0000256" key="5">
    <source>
        <dbReference type="ARBA" id="ARBA00022833"/>
    </source>
</evidence>
<keyword evidence="7" id="KW-0804">Transcription</keyword>
<dbReference type="InterPro" id="IPR049808">
    <property type="entry name" value="CONSTANS-like_Bbox1"/>
</dbReference>
<dbReference type="GO" id="GO:0008270">
    <property type="term" value="F:zinc ion binding"/>
    <property type="evidence" value="ECO:0007669"/>
    <property type="project" value="UniProtKB-KW"/>
</dbReference>
<keyword evidence="5" id="KW-0862">Zinc</keyword>
<evidence type="ECO:0000256" key="2">
    <source>
        <dbReference type="ARBA" id="ARBA00022723"/>
    </source>
</evidence>
<dbReference type="SMART" id="SM00336">
    <property type="entry name" value="BBOX"/>
    <property type="match status" value="2"/>
</dbReference>
<evidence type="ECO:0000256" key="7">
    <source>
        <dbReference type="ARBA" id="ARBA00023163"/>
    </source>
</evidence>
<dbReference type="CDD" id="cd19821">
    <property type="entry name" value="Bbox1_BBX-like"/>
    <property type="match status" value="2"/>
</dbReference>
<dbReference type="PANTHER" id="PTHR31832">
    <property type="entry name" value="B-BOX ZINC FINGER PROTEIN 22"/>
    <property type="match status" value="1"/>
</dbReference>
<comment type="subcellular location">
    <subcellularLocation>
        <location evidence="1">Nucleus</location>
    </subcellularLocation>
</comment>
<dbReference type="PROSITE" id="PS50119">
    <property type="entry name" value="ZF_BBOX"/>
    <property type="match status" value="2"/>
</dbReference>
<dbReference type="InterPro" id="IPR051979">
    <property type="entry name" value="B-box_zinc_finger"/>
</dbReference>
<sequence>MKIQCDVCEKQRASVFCAADEAALCEECDQRVHHANKLASKHQRLSLQHPSFKDAPLCDICQDRKALLFCREDRAILCRECDIPIHKANEHTQNHSRFLLTGVKLTTPSSTHCPNSSPLSSTSSNPSSKNKRSASVSSHNCDHDVFSQRNLRNNSKHLMGTNTPTTATATTTMMMNYRQNSQEGSNSTSNTISEYLTDTIPGWRLEDLLGSSPSYDHYI</sequence>
<feature type="domain" description="B box-type" evidence="11">
    <location>
        <begin position="1"/>
        <end position="47"/>
    </location>
</feature>
<name>A0A7C8ZHX1_OPUST</name>
<keyword evidence="6" id="KW-0805">Transcription regulation</keyword>
<feature type="domain" description="B box-type" evidence="11">
    <location>
        <begin position="53"/>
        <end position="100"/>
    </location>
</feature>
<evidence type="ECO:0000256" key="6">
    <source>
        <dbReference type="ARBA" id="ARBA00023015"/>
    </source>
</evidence>
<reference evidence="12" key="2">
    <citation type="submission" date="2020-07" db="EMBL/GenBank/DDBJ databases">
        <authorList>
            <person name="Vera ALvarez R."/>
            <person name="Arias-Moreno D.M."/>
            <person name="Jimenez-Jacinto V."/>
            <person name="Jimenez-Bremont J.F."/>
            <person name="Swaminathan K."/>
            <person name="Moose S.P."/>
            <person name="Guerrero-Gonzalez M.L."/>
            <person name="Marino-Ramirez L."/>
            <person name="Landsman D."/>
            <person name="Rodriguez-Kessler M."/>
            <person name="Delgado-Sanchez P."/>
        </authorList>
    </citation>
    <scope>NUCLEOTIDE SEQUENCE</scope>
    <source>
        <tissue evidence="12">Cladode</tissue>
    </source>
</reference>
<feature type="compositionally biased region" description="Low complexity" evidence="10">
    <location>
        <begin position="114"/>
        <end position="138"/>
    </location>
</feature>
<dbReference type="EMBL" id="GISG01134398">
    <property type="protein sequence ID" value="MBA4643619.1"/>
    <property type="molecule type" value="Transcribed_RNA"/>
</dbReference>
<organism evidence="12">
    <name type="scientific">Opuntia streptacantha</name>
    <name type="common">Prickly pear cactus</name>
    <name type="synonym">Opuntia cardona</name>
    <dbReference type="NCBI Taxonomy" id="393608"/>
    <lineage>
        <taxon>Eukaryota</taxon>
        <taxon>Viridiplantae</taxon>
        <taxon>Streptophyta</taxon>
        <taxon>Embryophyta</taxon>
        <taxon>Tracheophyta</taxon>
        <taxon>Spermatophyta</taxon>
        <taxon>Magnoliopsida</taxon>
        <taxon>eudicotyledons</taxon>
        <taxon>Gunneridae</taxon>
        <taxon>Pentapetalae</taxon>
        <taxon>Caryophyllales</taxon>
        <taxon>Cactineae</taxon>
        <taxon>Cactaceae</taxon>
        <taxon>Opuntioideae</taxon>
        <taxon>Opuntia</taxon>
    </lineage>
</organism>
<keyword evidence="2" id="KW-0479">Metal-binding</keyword>
<evidence type="ECO:0000256" key="8">
    <source>
        <dbReference type="ARBA" id="ARBA00023242"/>
    </source>
</evidence>
<dbReference type="FunFam" id="3.30.160.60:FF:000856">
    <property type="entry name" value="B-box zinc finger protein 21"/>
    <property type="match status" value="1"/>
</dbReference>